<keyword evidence="1" id="KW-0732">Signal</keyword>
<dbReference type="GO" id="GO:0005576">
    <property type="term" value="C:extracellular region"/>
    <property type="evidence" value="ECO:0007669"/>
    <property type="project" value="InterPro"/>
</dbReference>
<dbReference type="InterPro" id="IPR018244">
    <property type="entry name" value="Allrgn_V5/Tpx1_CS"/>
</dbReference>
<dbReference type="OrthoDB" id="9794228at2"/>
<accession>A0A4R1F2X3</accession>
<proteinExistence type="predicted"/>
<dbReference type="InterPro" id="IPR014044">
    <property type="entry name" value="CAP_dom"/>
</dbReference>
<protein>
    <submittedName>
        <fullName evidence="3">Cysteine-rich secretory family protein</fullName>
    </submittedName>
</protein>
<feature type="chain" id="PRO_5020190607" evidence="1">
    <location>
        <begin position="18"/>
        <end position="200"/>
    </location>
</feature>
<dbReference type="PROSITE" id="PS51257">
    <property type="entry name" value="PROKAR_LIPOPROTEIN"/>
    <property type="match status" value="1"/>
</dbReference>
<feature type="domain" description="SCP" evidence="2">
    <location>
        <begin position="46"/>
        <end position="196"/>
    </location>
</feature>
<dbReference type="EMBL" id="SMFQ01000003">
    <property type="protein sequence ID" value="TCJ87820.1"/>
    <property type="molecule type" value="Genomic_DNA"/>
</dbReference>
<dbReference type="PRINTS" id="PR00837">
    <property type="entry name" value="V5TPXLIKE"/>
</dbReference>
<gene>
    <name evidence="3" type="ORF">EV695_2335</name>
</gene>
<comment type="caution">
    <text evidence="3">The sequence shown here is derived from an EMBL/GenBank/DDBJ whole genome shotgun (WGS) entry which is preliminary data.</text>
</comment>
<evidence type="ECO:0000313" key="3">
    <source>
        <dbReference type="EMBL" id="TCJ87820.1"/>
    </source>
</evidence>
<dbReference type="Proteomes" id="UP000294887">
    <property type="component" value="Unassembled WGS sequence"/>
</dbReference>
<dbReference type="Gene3D" id="3.40.33.10">
    <property type="entry name" value="CAP"/>
    <property type="match status" value="1"/>
</dbReference>
<keyword evidence="4" id="KW-1185">Reference proteome</keyword>
<dbReference type="CDD" id="cd05381">
    <property type="entry name" value="CAP_PR-1"/>
    <property type="match status" value="1"/>
</dbReference>
<dbReference type="Pfam" id="PF00188">
    <property type="entry name" value="CAP"/>
    <property type="match status" value="1"/>
</dbReference>
<name>A0A4R1F2X3_9GAMM</name>
<dbReference type="FunFam" id="3.40.33.10:FF:000004">
    <property type="entry name" value="CAP, cysteine-rich secretory protein, antigen 5"/>
    <property type="match status" value="1"/>
</dbReference>
<dbReference type="SMART" id="SM00198">
    <property type="entry name" value="SCP"/>
    <property type="match status" value="1"/>
</dbReference>
<feature type="signal peptide" evidence="1">
    <location>
        <begin position="1"/>
        <end position="17"/>
    </location>
</feature>
<evidence type="ECO:0000256" key="1">
    <source>
        <dbReference type="SAM" id="SignalP"/>
    </source>
</evidence>
<dbReference type="PANTHER" id="PTHR10334">
    <property type="entry name" value="CYSTEINE-RICH SECRETORY PROTEIN-RELATED"/>
    <property type="match status" value="1"/>
</dbReference>
<dbReference type="InterPro" id="IPR035940">
    <property type="entry name" value="CAP_sf"/>
</dbReference>
<dbReference type="PROSITE" id="PS01009">
    <property type="entry name" value="CRISP_1"/>
    <property type="match status" value="1"/>
</dbReference>
<organism evidence="3 4">
    <name type="scientific">Cocleimonas flava</name>
    <dbReference type="NCBI Taxonomy" id="634765"/>
    <lineage>
        <taxon>Bacteria</taxon>
        <taxon>Pseudomonadati</taxon>
        <taxon>Pseudomonadota</taxon>
        <taxon>Gammaproteobacteria</taxon>
        <taxon>Thiotrichales</taxon>
        <taxon>Thiotrichaceae</taxon>
        <taxon>Cocleimonas</taxon>
    </lineage>
</organism>
<dbReference type="SUPFAM" id="SSF55797">
    <property type="entry name" value="PR-1-like"/>
    <property type="match status" value="1"/>
</dbReference>
<dbReference type="AlphaFoldDB" id="A0A4R1F2X3"/>
<reference evidence="3 4" key="1">
    <citation type="submission" date="2019-03" db="EMBL/GenBank/DDBJ databases">
        <title>Genomic Encyclopedia of Type Strains, Phase IV (KMG-IV): sequencing the most valuable type-strain genomes for metagenomic binning, comparative biology and taxonomic classification.</title>
        <authorList>
            <person name="Goeker M."/>
        </authorList>
    </citation>
    <scope>NUCLEOTIDE SEQUENCE [LARGE SCALE GENOMIC DNA]</scope>
    <source>
        <strain evidence="3 4">DSM 24830</strain>
    </source>
</reference>
<dbReference type="InterPro" id="IPR001283">
    <property type="entry name" value="CRISP-related"/>
</dbReference>
<dbReference type="RefSeq" id="WP_131906065.1">
    <property type="nucleotide sequence ID" value="NZ_BAAAFU010000004.1"/>
</dbReference>
<evidence type="ECO:0000313" key="4">
    <source>
        <dbReference type="Proteomes" id="UP000294887"/>
    </source>
</evidence>
<evidence type="ECO:0000259" key="2">
    <source>
        <dbReference type="SMART" id="SM00198"/>
    </source>
</evidence>
<sequence length="200" mass="22145">MLKRFVILVASSVLLFACNTSEVKDSDAGSVASSKAKGMKSAPKRVNSEEFLAAHNRARAAEGVPALVWSEDLARYSKQWAEELNRTKSCDIVHRPRSGKFKQLYGENLYYASALNWSSGKKQIQNITSSKVVSDWVSEKANYNNKTNSCNAGEMCGHYTQVMWKNSTAVGCAVSVCDNKSQVWVCNYNPPGNYPGQRPF</sequence>